<name>A0A9N9Z7I8_9HYPO</name>
<dbReference type="OrthoDB" id="10482280at2759"/>
<sequence>MSLLDDGTTSWMLSPPPPLSTVAAVQTPTVLAPERVTENGLVDWNKQATWSFQGMDPHAISQVCKDARDVVKKHCVAFRGKNTTPITTKGPVVAVLDDGITTPQKIPLKMLLQESKDLGKKLDSFSLFKELPQELQDEIWKFAVQTLAVLAPQQYVPRQLSNGARPLNANLSTYLSRFVGYNGPEINDERRCTFVQHRERELCKIVAEDAFANGSPRIHFLPLYSPYREYYADASEDRAVEHAACHHELTSRDAVTDDQSEKICRPPPAMTEMSSHVVTMLPMNKSRTNSIMRGSV</sequence>
<reference evidence="1 2" key="2">
    <citation type="submission" date="2021-10" db="EMBL/GenBank/DDBJ databases">
        <authorList>
            <person name="Piombo E."/>
        </authorList>
    </citation>
    <scope>NUCLEOTIDE SEQUENCE [LARGE SCALE GENOMIC DNA]</scope>
</reference>
<proteinExistence type="predicted"/>
<gene>
    <name evidence="1" type="ORF">CSOL1703_00002310</name>
</gene>
<keyword evidence="2" id="KW-1185">Reference proteome</keyword>
<dbReference type="EMBL" id="CABFOC020000035">
    <property type="protein sequence ID" value="CAH0050338.1"/>
    <property type="molecule type" value="Genomic_DNA"/>
</dbReference>
<reference evidence="2" key="1">
    <citation type="submission" date="2019-06" db="EMBL/GenBank/DDBJ databases">
        <authorList>
            <person name="Broberg M."/>
        </authorList>
    </citation>
    <scope>NUCLEOTIDE SEQUENCE [LARGE SCALE GENOMIC DNA]</scope>
</reference>
<protein>
    <submittedName>
        <fullName evidence="1">Uncharacterized protein</fullName>
    </submittedName>
</protein>
<evidence type="ECO:0000313" key="1">
    <source>
        <dbReference type="EMBL" id="CAH0050338.1"/>
    </source>
</evidence>
<comment type="caution">
    <text evidence="1">The sequence shown here is derived from an EMBL/GenBank/DDBJ whole genome shotgun (WGS) entry which is preliminary data.</text>
</comment>
<dbReference type="AlphaFoldDB" id="A0A9N9Z7I8"/>
<accession>A0A9N9Z7I8</accession>
<dbReference type="Proteomes" id="UP000775872">
    <property type="component" value="Unassembled WGS sequence"/>
</dbReference>
<organism evidence="1 2">
    <name type="scientific">Clonostachys solani</name>
    <dbReference type="NCBI Taxonomy" id="160281"/>
    <lineage>
        <taxon>Eukaryota</taxon>
        <taxon>Fungi</taxon>
        <taxon>Dikarya</taxon>
        <taxon>Ascomycota</taxon>
        <taxon>Pezizomycotina</taxon>
        <taxon>Sordariomycetes</taxon>
        <taxon>Hypocreomycetidae</taxon>
        <taxon>Hypocreales</taxon>
        <taxon>Bionectriaceae</taxon>
        <taxon>Clonostachys</taxon>
    </lineage>
</organism>
<evidence type="ECO:0000313" key="2">
    <source>
        <dbReference type="Proteomes" id="UP000775872"/>
    </source>
</evidence>